<feature type="domain" description="Reverse transcriptase" evidence="3">
    <location>
        <begin position="1"/>
        <end position="67"/>
    </location>
</feature>
<dbReference type="InterPro" id="IPR051320">
    <property type="entry name" value="Viral_Replic_Matur_Polypro"/>
</dbReference>
<feature type="non-terminal residue" evidence="4">
    <location>
        <position position="98"/>
    </location>
</feature>
<comment type="similarity">
    <text evidence="1">Belongs to the beta type-B retroviral polymerase family. HERV class-II K(HML-2) pol subfamily.</text>
</comment>
<proteinExistence type="inferred from homology"/>
<accession>A0A7L3AWB9</accession>
<dbReference type="Proteomes" id="UP000536260">
    <property type="component" value="Unassembled WGS sequence"/>
</dbReference>
<reference evidence="4 5" key="1">
    <citation type="submission" date="2019-09" db="EMBL/GenBank/DDBJ databases">
        <title>Bird 10,000 Genomes (B10K) Project - Family phase.</title>
        <authorList>
            <person name="Zhang G."/>
        </authorList>
    </citation>
    <scope>NUCLEOTIDE SEQUENCE [LARGE SCALE GENOMIC DNA]</scope>
    <source>
        <strain evidence="4">B10K-DU-003-42</strain>
        <tissue evidence="4">Mixed tissue sample</tissue>
    </source>
</reference>
<dbReference type="EMBL" id="VZTO01010444">
    <property type="protein sequence ID" value="NXT22020.1"/>
    <property type="molecule type" value="Genomic_DNA"/>
</dbReference>
<evidence type="ECO:0000259" key="3">
    <source>
        <dbReference type="PROSITE" id="PS50878"/>
    </source>
</evidence>
<dbReference type="InterPro" id="IPR043128">
    <property type="entry name" value="Rev_trsase/Diguanyl_cyclase"/>
</dbReference>
<dbReference type="Pfam" id="PF00078">
    <property type="entry name" value="RVT_1"/>
    <property type="match status" value="1"/>
</dbReference>
<feature type="non-terminal residue" evidence="4">
    <location>
        <position position="1"/>
    </location>
</feature>
<evidence type="ECO:0000256" key="1">
    <source>
        <dbReference type="ARBA" id="ARBA00010879"/>
    </source>
</evidence>
<dbReference type="InterPro" id="IPR000477">
    <property type="entry name" value="RT_dom"/>
</dbReference>
<keyword evidence="5" id="KW-1185">Reference proteome</keyword>
<dbReference type="AlphaFoldDB" id="A0A7L3AWB9"/>
<gene>
    <name evidence="4" type="primary">Tf26</name>
    <name evidence="4" type="ORF">SYRPAR_R15038</name>
</gene>
<dbReference type="Gene3D" id="3.30.70.270">
    <property type="match status" value="1"/>
</dbReference>
<evidence type="ECO:0000313" key="4">
    <source>
        <dbReference type="EMBL" id="NXT22020.1"/>
    </source>
</evidence>
<dbReference type="PROSITE" id="PS50878">
    <property type="entry name" value="RT_POL"/>
    <property type="match status" value="1"/>
</dbReference>
<comment type="caution">
    <text evidence="4">The sequence shown here is derived from an EMBL/GenBank/DDBJ whole genome shotgun (WGS) entry which is preliminary data.</text>
</comment>
<evidence type="ECO:0000256" key="2">
    <source>
        <dbReference type="ARBA" id="ARBA00012180"/>
    </source>
</evidence>
<dbReference type="PANTHER" id="PTHR33064">
    <property type="entry name" value="POL PROTEIN"/>
    <property type="match status" value="1"/>
</dbReference>
<name>A0A7L3AWB9_9AVES</name>
<sequence length="98" mass="11334">LLMTFERPNSVKLVQYVDDILITGESKEEVRKATISLLNFLGMQGLKVSKNKLQFTEQEVKYLGHWLIRGTKKLDPKRVSGILSLPQPRNKKEIRQLL</sequence>
<dbReference type="InterPro" id="IPR043502">
    <property type="entry name" value="DNA/RNA_pol_sf"/>
</dbReference>
<dbReference type="SUPFAM" id="SSF56672">
    <property type="entry name" value="DNA/RNA polymerases"/>
    <property type="match status" value="1"/>
</dbReference>
<dbReference type="EC" id="3.1.26.4" evidence="2"/>
<dbReference type="PANTHER" id="PTHR33064:SF37">
    <property type="entry name" value="RIBONUCLEASE H"/>
    <property type="match status" value="1"/>
</dbReference>
<dbReference type="GO" id="GO:0004523">
    <property type="term" value="F:RNA-DNA hybrid ribonuclease activity"/>
    <property type="evidence" value="ECO:0007669"/>
    <property type="project" value="UniProtKB-EC"/>
</dbReference>
<evidence type="ECO:0000313" key="5">
    <source>
        <dbReference type="Proteomes" id="UP000536260"/>
    </source>
</evidence>
<organism evidence="4 5">
    <name type="scientific">Syrrhaptes paradoxus</name>
    <name type="common">Pallas's sandgrouse</name>
    <dbReference type="NCBI Taxonomy" id="302527"/>
    <lineage>
        <taxon>Eukaryota</taxon>
        <taxon>Metazoa</taxon>
        <taxon>Chordata</taxon>
        <taxon>Craniata</taxon>
        <taxon>Vertebrata</taxon>
        <taxon>Euteleostomi</taxon>
        <taxon>Archelosauria</taxon>
        <taxon>Archosauria</taxon>
        <taxon>Dinosauria</taxon>
        <taxon>Saurischia</taxon>
        <taxon>Theropoda</taxon>
        <taxon>Coelurosauria</taxon>
        <taxon>Aves</taxon>
        <taxon>Neognathae</taxon>
        <taxon>Neoaves</taxon>
        <taxon>Columbimorphae</taxon>
        <taxon>Pterocliformes</taxon>
        <taxon>Pteroclidae</taxon>
        <taxon>Syrrhaptes</taxon>
    </lineage>
</organism>
<protein>
    <recommendedName>
        <fullName evidence="2">ribonuclease H</fullName>
        <ecNumber evidence="2">3.1.26.4</ecNumber>
    </recommendedName>
</protein>